<dbReference type="PROSITE" id="PS50157">
    <property type="entry name" value="ZINC_FINGER_C2H2_2"/>
    <property type="match status" value="1"/>
</dbReference>
<dbReference type="InterPro" id="IPR000679">
    <property type="entry name" value="Znf_GATA"/>
</dbReference>
<dbReference type="Gene3D" id="1.10.10.60">
    <property type="entry name" value="Homeodomain-like"/>
    <property type="match status" value="1"/>
</dbReference>
<dbReference type="AlphaFoldDB" id="A0A177B4K3"/>
<dbReference type="SMART" id="SM00439">
    <property type="entry name" value="BAH"/>
    <property type="match status" value="1"/>
</dbReference>
<gene>
    <name evidence="11" type="ORF">A3Q56_03051</name>
</gene>
<dbReference type="InterPro" id="IPR040138">
    <property type="entry name" value="MIER/MTA"/>
</dbReference>
<dbReference type="InterPro" id="IPR009057">
    <property type="entry name" value="Homeodomain-like_sf"/>
</dbReference>
<dbReference type="EMBL" id="LWCA01000319">
    <property type="protein sequence ID" value="OAF69208.1"/>
    <property type="molecule type" value="Genomic_DNA"/>
</dbReference>
<keyword evidence="1" id="KW-0479">Metal-binding</keyword>
<evidence type="ECO:0000256" key="2">
    <source>
        <dbReference type="ARBA" id="ARBA00022771"/>
    </source>
</evidence>
<keyword evidence="2 6" id="KW-0863">Zinc-finger</keyword>
<keyword evidence="4" id="KW-0238">DNA-binding</keyword>
<dbReference type="GO" id="GO:0042826">
    <property type="term" value="F:histone deacetylase binding"/>
    <property type="evidence" value="ECO:0007669"/>
    <property type="project" value="TreeGrafter"/>
</dbReference>
<feature type="domain" description="C2H2-type" evidence="7">
    <location>
        <begin position="424"/>
        <end position="449"/>
    </location>
</feature>
<dbReference type="SMART" id="SM01189">
    <property type="entry name" value="ELM2"/>
    <property type="match status" value="1"/>
</dbReference>
<dbReference type="SUPFAM" id="SSF46689">
    <property type="entry name" value="Homeodomain-like"/>
    <property type="match status" value="1"/>
</dbReference>
<sequence>MISNKDKLHDQRYYIGDFVYIEQSPTSPFDICKIDELIRSETGSIDVKVQMYFRKRDIANQVLQAAEKQLFNVEEYCSQTNSILTASEKHMLTHREIFQTRITSLFPANIIRGKCSVTLFCDIMDPCYYLKHEHLFFYEFVYDEQLKNFTSDRSSIRVGPKYQVNMDLHECKSDDKIEARLMWTENSICSKTEVESFLTTIKSIGTYARALNVKSSVRHGSLKNSASAAARDITIQKGLDILHENNYSFNESLLHLIPKNKPSFFQDEFEGWSISECNAFETAMNKVGKDFYEIQREHLPWKSVKNIIEYYYMWKTSDRYIFQRCSKAVEKENQLKEVFIPDVNRPNPSLIIMGLNRSTDVDVDVPDCCSCHTSQSSQWYVFGPTHTKARVCLPCWTYWRRCGGLVNPSRLEKQGNMYQSRFFYKCTAPDCFEEFRSQVTLVEHQSQQHGISFMDIAALTEKNKPSNYLCKDVYSRRGNFLMQPFEWIKNVRKHSRHLLKTVARINVDRNSSKFSTLKNLSDYLINLNHSLNPKLNTIEKKAHYASLNVDMSVFYRKSISKSRIVLKRVNLKCLSPNRCSVYAPNNNICFKSTFKEKLIRKNIEKKLLIRLARSPNKRTFN</sequence>
<dbReference type="FunFam" id="1.10.10.60:FF:000012">
    <property type="entry name" value="Metastasis-associated 1 family, member 3"/>
    <property type="match status" value="1"/>
</dbReference>
<evidence type="ECO:0000256" key="5">
    <source>
        <dbReference type="ARBA" id="ARBA00023242"/>
    </source>
</evidence>
<dbReference type="PROSITE" id="PS51293">
    <property type="entry name" value="SANT"/>
    <property type="match status" value="1"/>
</dbReference>
<organism evidence="11 12">
    <name type="scientific">Intoshia linei</name>
    <dbReference type="NCBI Taxonomy" id="1819745"/>
    <lineage>
        <taxon>Eukaryota</taxon>
        <taxon>Metazoa</taxon>
        <taxon>Spiralia</taxon>
        <taxon>Lophotrochozoa</taxon>
        <taxon>Mesozoa</taxon>
        <taxon>Orthonectida</taxon>
        <taxon>Rhopaluridae</taxon>
        <taxon>Intoshia</taxon>
    </lineage>
</organism>
<protein>
    <submittedName>
        <fullName evidence="11">Metastasis-associated protein MTA3</fullName>
    </submittedName>
</protein>
<comment type="caution">
    <text evidence="11">The sequence shown here is derived from an EMBL/GenBank/DDBJ whole genome shotgun (WGS) entry which is preliminary data.</text>
</comment>
<feature type="domain" description="ELM2" evidence="9">
    <location>
        <begin position="154"/>
        <end position="260"/>
    </location>
</feature>
<dbReference type="PANTHER" id="PTHR10865">
    <property type="entry name" value="METASTASIS-ASSOCIATED PROTEIN AND MESODERM INDUCTION EARLY RESPONSE PROTEIN"/>
    <property type="match status" value="1"/>
</dbReference>
<keyword evidence="5" id="KW-0539">Nucleus</keyword>
<proteinExistence type="predicted"/>
<feature type="domain" description="BAH" evidence="8">
    <location>
        <begin position="11"/>
        <end position="153"/>
    </location>
</feature>
<evidence type="ECO:0000259" key="7">
    <source>
        <dbReference type="PROSITE" id="PS50157"/>
    </source>
</evidence>
<dbReference type="InterPro" id="IPR017884">
    <property type="entry name" value="SANT_dom"/>
</dbReference>
<name>A0A177B4K3_9BILA</name>
<dbReference type="Proteomes" id="UP000078046">
    <property type="component" value="Unassembled WGS sequence"/>
</dbReference>
<dbReference type="Pfam" id="PF01426">
    <property type="entry name" value="BAH"/>
    <property type="match status" value="2"/>
</dbReference>
<feature type="domain" description="SANT" evidence="10">
    <location>
        <begin position="267"/>
        <end position="319"/>
    </location>
</feature>
<reference evidence="11 12" key="1">
    <citation type="submission" date="2016-04" db="EMBL/GenBank/DDBJ databases">
        <title>The genome of Intoshia linei affirms orthonectids as highly simplified spiralians.</title>
        <authorList>
            <person name="Mikhailov K.V."/>
            <person name="Slusarev G.S."/>
            <person name="Nikitin M.A."/>
            <person name="Logacheva M.D."/>
            <person name="Penin A."/>
            <person name="Aleoshin V."/>
            <person name="Panchin Y.V."/>
        </authorList>
    </citation>
    <scope>NUCLEOTIDE SEQUENCE [LARGE SCALE GENOMIC DNA]</scope>
    <source>
        <strain evidence="11">Intl2013</strain>
        <tissue evidence="11">Whole animal</tissue>
    </source>
</reference>
<dbReference type="PANTHER" id="PTHR10865:SF29">
    <property type="entry name" value="METASTASIS ASSOCIATED 1-LIKE, ISOFORM D"/>
    <property type="match status" value="1"/>
</dbReference>
<dbReference type="InterPro" id="IPR043151">
    <property type="entry name" value="BAH_sf"/>
</dbReference>
<evidence type="ECO:0000256" key="1">
    <source>
        <dbReference type="ARBA" id="ARBA00022723"/>
    </source>
</evidence>
<dbReference type="OrthoDB" id="2193595at2759"/>
<accession>A0A177B4K3</accession>
<dbReference type="Gene3D" id="2.30.30.490">
    <property type="match status" value="1"/>
</dbReference>
<dbReference type="GO" id="GO:0043565">
    <property type="term" value="F:sequence-specific DNA binding"/>
    <property type="evidence" value="ECO:0007669"/>
    <property type="project" value="InterPro"/>
</dbReference>
<dbReference type="PROSITE" id="PS00028">
    <property type="entry name" value="ZINC_FINGER_C2H2_1"/>
    <property type="match status" value="1"/>
</dbReference>
<dbReference type="SMART" id="SM00401">
    <property type="entry name" value="ZnF_GATA"/>
    <property type="match status" value="1"/>
</dbReference>
<evidence type="ECO:0000256" key="4">
    <source>
        <dbReference type="ARBA" id="ARBA00023125"/>
    </source>
</evidence>
<keyword evidence="12" id="KW-1185">Reference proteome</keyword>
<dbReference type="GO" id="GO:0003714">
    <property type="term" value="F:transcription corepressor activity"/>
    <property type="evidence" value="ECO:0007669"/>
    <property type="project" value="TreeGrafter"/>
</dbReference>
<dbReference type="GO" id="GO:0000122">
    <property type="term" value="P:negative regulation of transcription by RNA polymerase II"/>
    <property type="evidence" value="ECO:0007669"/>
    <property type="project" value="TreeGrafter"/>
</dbReference>
<dbReference type="GO" id="GO:0003682">
    <property type="term" value="F:chromatin binding"/>
    <property type="evidence" value="ECO:0007669"/>
    <property type="project" value="InterPro"/>
</dbReference>
<dbReference type="GO" id="GO:0003713">
    <property type="term" value="F:transcription coactivator activity"/>
    <property type="evidence" value="ECO:0007669"/>
    <property type="project" value="TreeGrafter"/>
</dbReference>
<keyword evidence="3" id="KW-0862">Zinc</keyword>
<evidence type="ECO:0000256" key="3">
    <source>
        <dbReference type="ARBA" id="ARBA00022833"/>
    </source>
</evidence>
<dbReference type="PROSITE" id="PS51038">
    <property type="entry name" value="BAH"/>
    <property type="match status" value="1"/>
</dbReference>
<dbReference type="InterPro" id="IPR000949">
    <property type="entry name" value="ELM2_dom"/>
</dbReference>
<dbReference type="InterPro" id="IPR001025">
    <property type="entry name" value="BAH_dom"/>
</dbReference>
<evidence type="ECO:0000256" key="6">
    <source>
        <dbReference type="PROSITE-ProRule" id="PRU00042"/>
    </source>
</evidence>
<dbReference type="Gene3D" id="4.10.1240.50">
    <property type="match status" value="1"/>
</dbReference>
<evidence type="ECO:0000259" key="10">
    <source>
        <dbReference type="PROSITE" id="PS51293"/>
    </source>
</evidence>
<dbReference type="GO" id="GO:0016581">
    <property type="term" value="C:NuRD complex"/>
    <property type="evidence" value="ECO:0007669"/>
    <property type="project" value="TreeGrafter"/>
</dbReference>
<dbReference type="GO" id="GO:0008270">
    <property type="term" value="F:zinc ion binding"/>
    <property type="evidence" value="ECO:0007669"/>
    <property type="project" value="UniProtKB-KW"/>
</dbReference>
<evidence type="ECO:0000313" key="12">
    <source>
        <dbReference type="Proteomes" id="UP000078046"/>
    </source>
</evidence>
<evidence type="ECO:0000259" key="8">
    <source>
        <dbReference type="PROSITE" id="PS51038"/>
    </source>
</evidence>
<dbReference type="PROSITE" id="PS51156">
    <property type="entry name" value="ELM2"/>
    <property type="match status" value="1"/>
</dbReference>
<evidence type="ECO:0000313" key="11">
    <source>
        <dbReference type="EMBL" id="OAF69208.1"/>
    </source>
</evidence>
<evidence type="ECO:0000259" key="9">
    <source>
        <dbReference type="PROSITE" id="PS51156"/>
    </source>
</evidence>
<dbReference type="InterPro" id="IPR013087">
    <property type="entry name" value="Znf_C2H2_type"/>
</dbReference>